<reference evidence="1 2" key="1">
    <citation type="journal article" date="2010" name="PLoS Genet.">
        <title>Analysis of the Legionella longbeachae genome and transcriptome uncovers unique strategies to cause Legionnaires' disease.</title>
        <authorList>
            <person name="Cazalet C."/>
            <person name="Gomez-Valero L."/>
            <person name="Rusniok C."/>
            <person name="Lomma M."/>
            <person name="Dervins-Ravault D."/>
            <person name="Newton H."/>
            <person name="Sansom F."/>
            <person name="Jarraud S."/>
            <person name="Zidane N."/>
            <person name="Ma L."/>
            <person name="Bouchier C."/>
            <person name="Etienne J."/>
            <person name="Hartland E."/>
            <person name="Buchrieser C."/>
        </authorList>
    </citation>
    <scope>NUCLEOTIDE SEQUENCE [LARGE SCALE GENOMIC DNA]</scope>
    <source>
        <strain evidence="1 2">NSW150</strain>
    </source>
</reference>
<accession>D3HJV1</accession>
<dbReference type="Proteomes" id="UP000001060">
    <property type="component" value="Chromosome"/>
</dbReference>
<dbReference type="eggNOG" id="COG3325">
    <property type="taxonomic scope" value="Bacteria"/>
</dbReference>
<proteinExistence type="predicted"/>
<gene>
    <name evidence="1" type="ordered locus">LLO_2292</name>
</gene>
<organism evidence="1 2">
    <name type="scientific">Legionella longbeachae serogroup 1 (strain NSW150)</name>
    <dbReference type="NCBI Taxonomy" id="661367"/>
    <lineage>
        <taxon>Bacteria</taxon>
        <taxon>Pseudomonadati</taxon>
        <taxon>Pseudomonadota</taxon>
        <taxon>Gammaproteobacteria</taxon>
        <taxon>Legionellales</taxon>
        <taxon>Legionellaceae</taxon>
        <taxon>Legionella</taxon>
    </lineage>
</organism>
<dbReference type="AlphaFoldDB" id="D3HJV1"/>
<evidence type="ECO:0000313" key="2">
    <source>
        <dbReference type="Proteomes" id="UP000001060"/>
    </source>
</evidence>
<dbReference type="RefSeq" id="WP_003636180.1">
    <property type="nucleotide sequence ID" value="NC_013861.1"/>
</dbReference>
<dbReference type="OrthoDB" id="1153097at2"/>
<protein>
    <submittedName>
        <fullName evidence="1">Uncharacterized protein</fullName>
    </submittedName>
</protein>
<dbReference type="EMBL" id="FN650140">
    <property type="protein sequence ID" value="CBJ12704.1"/>
    <property type="molecule type" value="Genomic_DNA"/>
</dbReference>
<dbReference type="STRING" id="661367.LLO_2292"/>
<keyword evidence="2" id="KW-1185">Reference proteome</keyword>
<name>D3HJV1_LEGLN</name>
<dbReference type="GeneID" id="40926496"/>
<dbReference type="KEGG" id="llo:LLO_2292"/>
<evidence type="ECO:0000313" key="1">
    <source>
        <dbReference type="EMBL" id="CBJ12704.1"/>
    </source>
</evidence>
<sequence>MTQQISEGLGTQAGTIHIPVMLWQIPAAHVPTQDESPLEAQEEGSAPVYFFGDPKLQRELSNIASWLKLDIANLPKGYGLCAGKNAVRCLTLNNFNWAQNNTEQLEKAVDAHIFAILWGAGAFPTGVWEVPGTTFPNNGRQKNCRFTVRNLQPLQTISVMNRKSRNLVKIQ</sequence>
<dbReference type="HOGENOM" id="CLU_1561023_0_0_6"/>